<organism evidence="2">
    <name type="scientific">Haemonchus placei</name>
    <name type="common">Barber's pole worm</name>
    <dbReference type="NCBI Taxonomy" id="6290"/>
    <lineage>
        <taxon>Eukaryota</taxon>
        <taxon>Metazoa</taxon>
        <taxon>Ecdysozoa</taxon>
        <taxon>Nematoda</taxon>
        <taxon>Chromadorea</taxon>
        <taxon>Rhabditida</taxon>
        <taxon>Rhabditina</taxon>
        <taxon>Rhabditomorpha</taxon>
        <taxon>Strongyloidea</taxon>
        <taxon>Trichostrongylidae</taxon>
        <taxon>Haemonchus</taxon>
    </lineage>
</organism>
<name>A0A0N4WYM2_HAEPC</name>
<dbReference type="Pfam" id="PF23309">
    <property type="entry name" value="DUF7083"/>
    <property type="match status" value="1"/>
</dbReference>
<proteinExistence type="predicted"/>
<dbReference type="WBParaSite" id="HPLM_0001697901-mRNA-1">
    <property type="protein sequence ID" value="HPLM_0001697901-mRNA-1"/>
    <property type="gene ID" value="HPLM_0001697901"/>
</dbReference>
<accession>A0A0N4WYM2</accession>
<evidence type="ECO:0000313" key="2">
    <source>
        <dbReference type="WBParaSite" id="HPLM_0001697901-mRNA-1"/>
    </source>
</evidence>
<evidence type="ECO:0000259" key="1">
    <source>
        <dbReference type="Pfam" id="PF23309"/>
    </source>
</evidence>
<reference evidence="2" key="1">
    <citation type="submission" date="2017-02" db="UniProtKB">
        <authorList>
            <consortium name="WormBaseParasite"/>
        </authorList>
    </citation>
    <scope>IDENTIFICATION</scope>
</reference>
<dbReference type="InterPro" id="IPR055510">
    <property type="entry name" value="DUF7083"/>
</dbReference>
<dbReference type="OMA" id="ISWIRQH"/>
<dbReference type="AlphaFoldDB" id="A0A0N4WYM2"/>
<feature type="domain" description="DUF7083" evidence="1">
    <location>
        <begin position="80"/>
        <end position="157"/>
    </location>
</feature>
<sequence>MPKNHDMSGDAPAISKDVPNGGLNFLLFLNNRTNRSNNGTNMFSSRIKHFNSRCSNCVLVEQKLGSEQSPTKQQSSNAYGDLVRDLPYFNYDEDDDSTFDAWYKRYGRVIDDRGSSLPDGRKRDLIIDKLDKATYKTYSEHVSPLEPRDIDLSTTVRH</sequence>
<protein>
    <recommendedName>
        <fullName evidence="1">DUF7083 domain-containing protein</fullName>
    </recommendedName>
</protein>